<dbReference type="InterPro" id="IPR037121">
    <property type="entry name" value="Ribosomal_bL25_C"/>
</dbReference>
<keyword evidence="2 5" id="KW-0694">RNA-binding</keyword>
<reference evidence="8 9" key="1">
    <citation type="submission" date="2018-06" db="EMBL/GenBank/DDBJ databases">
        <authorList>
            <consortium name="Pathogen Informatics"/>
            <person name="Doyle S."/>
        </authorList>
    </citation>
    <scope>NUCLEOTIDE SEQUENCE [LARGE SCALE GENOMIC DNA]</scope>
    <source>
        <strain evidence="8 9">NCTC12858</strain>
    </source>
</reference>
<evidence type="ECO:0000313" key="8">
    <source>
        <dbReference type="EMBL" id="SQH72311.1"/>
    </source>
</evidence>
<dbReference type="Gene3D" id="2.170.120.20">
    <property type="entry name" value="Ribosomal protein L25, beta domain"/>
    <property type="match status" value="1"/>
</dbReference>
<dbReference type="OrthoDB" id="9786489at2"/>
<dbReference type="SUPFAM" id="SSF50715">
    <property type="entry name" value="Ribosomal protein L25-like"/>
    <property type="match status" value="1"/>
</dbReference>
<dbReference type="KEGG" id="pcre:NCTC12858_00122"/>
<dbReference type="GO" id="GO:0022625">
    <property type="term" value="C:cytosolic large ribosomal subunit"/>
    <property type="evidence" value="ECO:0007669"/>
    <property type="project" value="TreeGrafter"/>
</dbReference>
<keyword evidence="4 5" id="KW-0687">Ribonucleoprotein</keyword>
<sequence length="203" mass="22333">MKEFNLKANPRTDLGKKASKALRVSNEIPAVLYGEGEVQHLVITQEAVRKLVYSPEIFLINLDVNGQSCKCIMKDIQFHPVNDRILHMDLLRVSENKPVVMEVPVVLKGHSVGVKAGGKLQLDMRRLRVKAVYSSIPENLVIDVTKLGLGKTIQVGELAFEGLELMNAKNAVVCAVKLTRAAQGAARAAMMEATDEEEEATEE</sequence>
<dbReference type="Proteomes" id="UP000249300">
    <property type="component" value="Chromosome 1"/>
</dbReference>
<dbReference type="GO" id="GO:0006412">
    <property type="term" value="P:translation"/>
    <property type="evidence" value="ECO:0007669"/>
    <property type="project" value="UniProtKB-UniRule"/>
</dbReference>
<feature type="domain" description="Large ribosomal subunit protein bL25 L25" evidence="6">
    <location>
        <begin position="6"/>
        <end position="90"/>
    </location>
</feature>
<dbReference type="InterPro" id="IPR011035">
    <property type="entry name" value="Ribosomal_bL25/Gln-tRNA_synth"/>
</dbReference>
<dbReference type="GO" id="GO:0008097">
    <property type="term" value="F:5S rRNA binding"/>
    <property type="evidence" value="ECO:0007669"/>
    <property type="project" value="InterPro"/>
</dbReference>
<evidence type="ECO:0000256" key="1">
    <source>
        <dbReference type="ARBA" id="ARBA00022730"/>
    </source>
</evidence>
<accession>A0A2X4SQZ0</accession>
<gene>
    <name evidence="5 8" type="primary">rplY</name>
    <name evidence="5" type="synonym">ctc</name>
    <name evidence="8" type="ORF">NCTC12858_00122</name>
</gene>
<keyword evidence="3 5" id="KW-0689">Ribosomal protein</keyword>
<evidence type="ECO:0000259" key="6">
    <source>
        <dbReference type="Pfam" id="PF01386"/>
    </source>
</evidence>
<protein>
    <recommendedName>
        <fullName evidence="5">Large ribosomal subunit protein bL25</fullName>
    </recommendedName>
    <alternativeName>
        <fullName evidence="5">General stress protein CTC</fullName>
    </alternativeName>
</protein>
<evidence type="ECO:0000256" key="5">
    <source>
        <dbReference type="HAMAP-Rule" id="MF_01334"/>
    </source>
</evidence>
<dbReference type="AlphaFoldDB" id="A0A2X4SQZ0"/>
<dbReference type="RefSeq" id="WP_023935915.1">
    <property type="nucleotide sequence ID" value="NZ_FUXH01000005.1"/>
</dbReference>
<organism evidence="8 9">
    <name type="scientific">Porphyromonas crevioricanis</name>
    <dbReference type="NCBI Taxonomy" id="393921"/>
    <lineage>
        <taxon>Bacteria</taxon>
        <taxon>Pseudomonadati</taxon>
        <taxon>Bacteroidota</taxon>
        <taxon>Bacteroidia</taxon>
        <taxon>Bacteroidales</taxon>
        <taxon>Porphyromonadaceae</taxon>
        <taxon>Porphyromonas</taxon>
    </lineage>
</organism>
<name>A0A2X4SQZ0_9PORP</name>
<dbReference type="CDD" id="cd00495">
    <property type="entry name" value="Ribosomal_L25_TL5_CTC"/>
    <property type="match status" value="1"/>
</dbReference>
<evidence type="ECO:0000256" key="2">
    <source>
        <dbReference type="ARBA" id="ARBA00022884"/>
    </source>
</evidence>
<evidence type="ECO:0000256" key="3">
    <source>
        <dbReference type="ARBA" id="ARBA00022980"/>
    </source>
</evidence>
<keyword evidence="9" id="KW-1185">Reference proteome</keyword>
<dbReference type="InterPro" id="IPR029751">
    <property type="entry name" value="Ribosomal_L25_dom"/>
</dbReference>
<dbReference type="PANTHER" id="PTHR33284:SF1">
    <property type="entry name" value="RIBOSOMAL PROTEIN L25_GLN-TRNA SYNTHETASE, ANTI-CODON-BINDING DOMAIN-CONTAINING PROTEIN"/>
    <property type="match status" value="1"/>
</dbReference>
<evidence type="ECO:0000313" key="9">
    <source>
        <dbReference type="Proteomes" id="UP000249300"/>
    </source>
</evidence>
<proteinExistence type="inferred from homology"/>
<dbReference type="Gene3D" id="2.40.240.10">
    <property type="entry name" value="Ribosomal Protein L25, Chain P"/>
    <property type="match status" value="1"/>
</dbReference>
<keyword evidence="1 5" id="KW-0699">rRNA-binding</keyword>
<dbReference type="NCBIfam" id="TIGR00731">
    <property type="entry name" value="bL25_bact_ctc"/>
    <property type="match status" value="1"/>
</dbReference>
<evidence type="ECO:0000256" key="4">
    <source>
        <dbReference type="ARBA" id="ARBA00023274"/>
    </source>
</evidence>
<dbReference type="PANTHER" id="PTHR33284">
    <property type="entry name" value="RIBOSOMAL PROTEIN L25/GLN-TRNA SYNTHETASE, ANTI-CODON-BINDING DOMAIN-CONTAINING PROTEIN"/>
    <property type="match status" value="1"/>
</dbReference>
<dbReference type="HAMAP" id="MF_01334">
    <property type="entry name" value="Ribosomal_bL25_CTC"/>
    <property type="match status" value="1"/>
</dbReference>
<comment type="similarity">
    <text evidence="5">Belongs to the bacterial ribosomal protein bL25 family. CTC subfamily.</text>
</comment>
<evidence type="ECO:0000259" key="7">
    <source>
        <dbReference type="Pfam" id="PF14693"/>
    </source>
</evidence>
<dbReference type="InterPro" id="IPR020057">
    <property type="entry name" value="Ribosomal_bL25_b-dom"/>
</dbReference>
<dbReference type="InterPro" id="IPR020930">
    <property type="entry name" value="Ribosomal_uL5_bac-type"/>
</dbReference>
<comment type="function">
    <text evidence="5">This is one of the proteins that binds to the 5S RNA in the ribosome where it forms part of the central protuberance.</text>
</comment>
<dbReference type="NCBIfam" id="NF004132">
    <property type="entry name" value="PRK05618.2-2"/>
    <property type="match status" value="1"/>
</dbReference>
<dbReference type="InterPro" id="IPR020056">
    <property type="entry name" value="Rbsml_bL25/Gln-tRNA_synth_N"/>
</dbReference>
<feature type="domain" description="Large ribosomal subunit protein bL25 beta" evidence="7">
    <location>
        <begin position="99"/>
        <end position="178"/>
    </location>
</feature>
<dbReference type="InterPro" id="IPR001021">
    <property type="entry name" value="Ribosomal_bL25_long"/>
</dbReference>
<comment type="subunit">
    <text evidence="5">Part of the 50S ribosomal subunit; part of the 5S rRNA/L5/L18/L25 subcomplex. Contacts the 5S rRNA. Binds to the 5S rRNA independently of L5 and L18.</text>
</comment>
<dbReference type="Pfam" id="PF01386">
    <property type="entry name" value="Ribosomal_L25p"/>
    <property type="match status" value="1"/>
</dbReference>
<dbReference type="GO" id="GO:0003735">
    <property type="term" value="F:structural constituent of ribosome"/>
    <property type="evidence" value="ECO:0007669"/>
    <property type="project" value="InterPro"/>
</dbReference>
<dbReference type="EMBL" id="LS483447">
    <property type="protein sequence ID" value="SQH72311.1"/>
    <property type="molecule type" value="Genomic_DNA"/>
</dbReference>
<dbReference type="Pfam" id="PF14693">
    <property type="entry name" value="Ribosomal_TL5_C"/>
    <property type="match status" value="1"/>
</dbReference>